<organism evidence="1">
    <name type="scientific">Anguilla anguilla</name>
    <name type="common">European freshwater eel</name>
    <name type="synonym">Muraena anguilla</name>
    <dbReference type="NCBI Taxonomy" id="7936"/>
    <lineage>
        <taxon>Eukaryota</taxon>
        <taxon>Metazoa</taxon>
        <taxon>Chordata</taxon>
        <taxon>Craniata</taxon>
        <taxon>Vertebrata</taxon>
        <taxon>Euteleostomi</taxon>
        <taxon>Actinopterygii</taxon>
        <taxon>Neopterygii</taxon>
        <taxon>Teleostei</taxon>
        <taxon>Anguilliformes</taxon>
        <taxon>Anguillidae</taxon>
        <taxon>Anguilla</taxon>
    </lineage>
</organism>
<dbReference type="EMBL" id="GBXM01047695">
    <property type="protein sequence ID" value="JAH60882.1"/>
    <property type="molecule type" value="Transcribed_RNA"/>
</dbReference>
<name>A0A0E9U570_ANGAN</name>
<reference evidence="1" key="2">
    <citation type="journal article" date="2015" name="Fish Shellfish Immunol.">
        <title>Early steps in the European eel (Anguilla anguilla)-Vibrio vulnificus interaction in the gills: Role of the RtxA13 toxin.</title>
        <authorList>
            <person name="Callol A."/>
            <person name="Pajuelo D."/>
            <person name="Ebbesson L."/>
            <person name="Teles M."/>
            <person name="MacKenzie S."/>
            <person name="Amaro C."/>
        </authorList>
    </citation>
    <scope>NUCLEOTIDE SEQUENCE</scope>
</reference>
<evidence type="ECO:0000313" key="1">
    <source>
        <dbReference type="EMBL" id="JAH60882.1"/>
    </source>
</evidence>
<reference evidence="1" key="1">
    <citation type="submission" date="2014-11" db="EMBL/GenBank/DDBJ databases">
        <authorList>
            <person name="Amaro Gonzalez C."/>
        </authorList>
    </citation>
    <scope>NUCLEOTIDE SEQUENCE</scope>
</reference>
<accession>A0A0E9U570</accession>
<proteinExistence type="predicted"/>
<dbReference type="EMBL" id="GBXM01047804">
    <property type="protein sequence ID" value="JAH60773.1"/>
    <property type="molecule type" value="Transcribed_RNA"/>
</dbReference>
<protein>
    <submittedName>
        <fullName evidence="1">Uncharacterized protein</fullName>
    </submittedName>
</protein>
<sequence length="15" mass="1861">MTLDRMCTNKQILFF</sequence>